<evidence type="ECO:0000313" key="2">
    <source>
        <dbReference type="EMBL" id="DAF88957.1"/>
    </source>
</evidence>
<feature type="compositionally biased region" description="Basic residues" evidence="1">
    <location>
        <begin position="12"/>
        <end position="23"/>
    </location>
</feature>
<dbReference type="EMBL" id="BK016000">
    <property type="protein sequence ID" value="DAF88957.1"/>
    <property type="molecule type" value="Genomic_DNA"/>
</dbReference>
<name>A0A8S5U3F9_9CAUD</name>
<dbReference type="InterPro" id="IPR006448">
    <property type="entry name" value="Phage_term_ssu_P27"/>
</dbReference>
<organism evidence="2">
    <name type="scientific">Siphoviridae sp. ctSA812</name>
    <dbReference type="NCBI Taxonomy" id="2825508"/>
    <lineage>
        <taxon>Viruses</taxon>
        <taxon>Duplodnaviria</taxon>
        <taxon>Heunggongvirae</taxon>
        <taxon>Uroviricota</taxon>
        <taxon>Caudoviricetes</taxon>
    </lineage>
</organism>
<accession>A0A8S5U3F9</accession>
<dbReference type="Pfam" id="PF05119">
    <property type="entry name" value="Terminase_4"/>
    <property type="match status" value="1"/>
</dbReference>
<sequence>MPTKSNNTGGRGGKRQGAGRKKTAVREKYENGNPGGRKLEVLNIPDTQGEDMPEPHEFLSARQHDGSTLSAADIYRETWEWLDGLGVAKAVSPQLLERYAMCSARWIQCEEMTTKLGYLSKHPTTGKPITSPFINIGINYMNQANRLWNEIFQIVKDNCSTEFGGTNPQDDVMERLLKARKGMNDV</sequence>
<evidence type="ECO:0000256" key="1">
    <source>
        <dbReference type="SAM" id="MobiDB-lite"/>
    </source>
</evidence>
<protein>
    <submittedName>
        <fullName evidence="2">Terminase small subunit</fullName>
    </submittedName>
</protein>
<reference evidence="2" key="1">
    <citation type="journal article" date="2021" name="Proc. Natl. Acad. Sci. U.S.A.">
        <title>A Catalog of Tens of Thousands of Viruses from Human Metagenomes Reveals Hidden Associations with Chronic Diseases.</title>
        <authorList>
            <person name="Tisza M.J."/>
            <person name="Buck C.B."/>
        </authorList>
    </citation>
    <scope>NUCLEOTIDE SEQUENCE</scope>
    <source>
        <strain evidence="2">CtSA812</strain>
    </source>
</reference>
<proteinExistence type="predicted"/>
<feature type="region of interest" description="Disordered" evidence="1">
    <location>
        <begin position="1"/>
        <end position="40"/>
    </location>
</feature>